<accession>A0A0A9CZV2</accession>
<reference evidence="1" key="1">
    <citation type="submission" date="2014-09" db="EMBL/GenBank/DDBJ databases">
        <authorList>
            <person name="Magalhaes I.L.F."/>
            <person name="Oliveira U."/>
            <person name="Santos F.R."/>
            <person name="Vidigal T.H.D.A."/>
            <person name="Brescovit A.D."/>
            <person name="Santos A.J."/>
        </authorList>
    </citation>
    <scope>NUCLEOTIDE SEQUENCE</scope>
    <source>
        <tissue evidence="1">Shoot tissue taken approximately 20 cm above the soil surface</tissue>
    </source>
</reference>
<evidence type="ECO:0000313" key="1">
    <source>
        <dbReference type="EMBL" id="JAD78925.1"/>
    </source>
</evidence>
<name>A0A0A9CZV2_ARUDO</name>
<dbReference type="AlphaFoldDB" id="A0A0A9CZV2"/>
<organism evidence="1">
    <name type="scientific">Arundo donax</name>
    <name type="common">Giant reed</name>
    <name type="synonym">Donax arundinaceus</name>
    <dbReference type="NCBI Taxonomy" id="35708"/>
    <lineage>
        <taxon>Eukaryota</taxon>
        <taxon>Viridiplantae</taxon>
        <taxon>Streptophyta</taxon>
        <taxon>Embryophyta</taxon>
        <taxon>Tracheophyta</taxon>
        <taxon>Spermatophyta</taxon>
        <taxon>Magnoliopsida</taxon>
        <taxon>Liliopsida</taxon>
        <taxon>Poales</taxon>
        <taxon>Poaceae</taxon>
        <taxon>PACMAD clade</taxon>
        <taxon>Arundinoideae</taxon>
        <taxon>Arundineae</taxon>
        <taxon>Arundo</taxon>
    </lineage>
</organism>
<dbReference type="EMBL" id="GBRH01218970">
    <property type="protein sequence ID" value="JAD78925.1"/>
    <property type="molecule type" value="Transcribed_RNA"/>
</dbReference>
<sequence length="164" mass="19581">MLQISIGHRRFCRTLCLSLSRDTLFQSSDCPLLSNVEQGQRRTQQKLSYVNHFCSLVKFLSSSVMISLKNIWFQLLPFCSQFRHLLLGHKFHIFPRRLLLSRSKQLLMDLWTQWMMIWPTKLLLIKLIYSVLTEFSSFCWQYISKLQMLAIRGTWVIGFVQLRF</sequence>
<proteinExistence type="predicted"/>
<reference evidence="1" key="2">
    <citation type="journal article" date="2015" name="Data Brief">
        <title>Shoot transcriptome of the giant reed, Arundo donax.</title>
        <authorList>
            <person name="Barrero R.A."/>
            <person name="Guerrero F.D."/>
            <person name="Moolhuijzen P."/>
            <person name="Goolsby J.A."/>
            <person name="Tidwell J."/>
            <person name="Bellgard S.E."/>
            <person name="Bellgard M.I."/>
        </authorList>
    </citation>
    <scope>NUCLEOTIDE SEQUENCE</scope>
    <source>
        <tissue evidence="1">Shoot tissue taken approximately 20 cm above the soil surface</tissue>
    </source>
</reference>
<protein>
    <submittedName>
        <fullName evidence="1">ATM</fullName>
    </submittedName>
</protein>